<dbReference type="GO" id="GO:0016757">
    <property type="term" value="F:glycosyltransferase activity"/>
    <property type="evidence" value="ECO:0007669"/>
    <property type="project" value="UniProtKB-KW"/>
</dbReference>
<evidence type="ECO:0000256" key="2">
    <source>
        <dbReference type="ARBA" id="ARBA00022679"/>
    </source>
</evidence>
<keyword evidence="5" id="KW-1185">Reference proteome</keyword>
<dbReference type="SUPFAM" id="SSF53756">
    <property type="entry name" value="UDP-Glycosyltransferase/glycogen phosphorylase"/>
    <property type="match status" value="1"/>
</dbReference>
<dbReference type="PANTHER" id="PTHR45947:SF13">
    <property type="entry name" value="TRANSFERASE"/>
    <property type="match status" value="1"/>
</dbReference>
<evidence type="ECO:0000313" key="4">
    <source>
        <dbReference type="EMBL" id="MFI7587861.1"/>
    </source>
</evidence>
<evidence type="ECO:0000313" key="5">
    <source>
        <dbReference type="Proteomes" id="UP001612915"/>
    </source>
</evidence>
<reference evidence="4 5" key="1">
    <citation type="submission" date="2024-10" db="EMBL/GenBank/DDBJ databases">
        <title>The Natural Products Discovery Center: Release of the First 8490 Sequenced Strains for Exploring Actinobacteria Biosynthetic Diversity.</title>
        <authorList>
            <person name="Kalkreuter E."/>
            <person name="Kautsar S.A."/>
            <person name="Yang D."/>
            <person name="Bader C.D."/>
            <person name="Teijaro C.N."/>
            <person name="Fluegel L."/>
            <person name="Davis C.M."/>
            <person name="Simpson J.R."/>
            <person name="Lauterbach L."/>
            <person name="Steele A.D."/>
            <person name="Gui C."/>
            <person name="Meng S."/>
            <person name="Li G."/>
            <person name="Viehrig K."/>
            <person name="Ye F."/>
            <person name="Su P."/>
            <person name="Kiefer A.F."/>
            <person name="Nichols A."/>
            <person name="Cepeda A.J."/>
            <person name="Yan W."/>
            <person name="Fan B."/>
            <person name="Jiang Y."/>
            <person name="Adhikari A."/>
            <person name="Zheng C.-J."/>
            <person name="Schuster L."/>
            <person name="Cowan T.M."/>
            <person name="Smanski M.J."/>
            <person name="Chevrette M.G."/>
            <person name="De Carvalho L.P.S."/>
            <person name="Shen B."/>
        </authorList>
    </citation>
    <scope>NUCLEOTIDE SEQUENCE [LARGE SCALE GENOMIC DNA]</scope>
    <source>
        <strain evidence="4 5">NPDC049639</strain>
    </source>
</reference>
<feature type="domain" description="Glycosyltransferase subfamily 4-like N-terminal" evidence="3">
    <location>
        <begin position="13"/>
        <end position="194"/>
    </location>
</feature>
<organism evidence="4 5">
    <name type="scientific">Spongisporangium articulatum</name>
    <dbReference type="NCBI Taxonomy" id="3362603"/>
    <lineage>
        <taxon>Bacteria</taxon>
        <taxon>Bacillati</taxon>
        <taxon>Actinomycetota</taxon>
        <taxon>Actinomycetes</taxon>
        <taxon>Kineosporiales</taxon>
        <taxon>Kineosporiaceae</taxon>
        <taxon>Spongisporangium</taxon>
    </lineage>
</organism>
<dbReference type="Pfam" id="PF13692">
    <property type="entry name" value="Glyco_trans_1_4"/>
    <property type="match status" value="1"/>
</dbReference>
<dbReference type="RefSeq" id="WP_398280323.1">
    <property type="nucleotide sequence ID" value="NZ_JBITLV010000003.1"/>
</dbReference>
<dbReference type="Pfam" id="PF13439">
    <property type="entry name" value="Glyco_transf_4"/>
    <property type="match status" value="1"/>
</dbReference>
<name>A0ABW8ANB2_9ACTN</name>
<dbReference type="InterPro" id="IPR028098">
    <property type="entry name" value="Glyco_trans_4-like_N"/>
</dbReference>
<keyword evidence="2 4" id="KW-0808">Transferase</keyword>
<dbReference type="CDD" id="cd03801">
    <property type="entry name" value="GT4_PimA-like"/>
    <property type="match status" value="1"/>
</dbReference>
<dbReference type="Proteomes" id="UP001612915">
    <property type="component" value="Unassembled WGS sequence"/>
</dbReference>
<evidence type="ECO:0000256" key="1">
    <source>
        <dbReference type="ARBA" id="ARBA00022676"/>
    </source>
</evidence>
<sequence>MRIALVHSRFDQFGGAERYLTALAAGYVEAGHQVSLFTTTPPPEGTWPAGAPVHLLPTPGPHALWAHPSPAGKVFRHLADASPVRPGPAAGVLQKPADVVHLHNWHHIGAGAVRAIAKQRPVVHTVHDFALVDPTTTLDSGTWSPAKTAALKARAAVVVPQFAGVHLHWPSSRTRELAATVTGAVRREPASVVPLSVPATNRLRELGPGDPHTFLLLGHLSAHKGVPDALEAWQAARRRPGARLLIAGDGPLRDDVRAAAAADDTIEYLGFLDADGARAALARAGWLLFPSTWHENFSISCVEALAAGRPILTSAVANPPMASPGSVVVFDTPARLTWELEGILRMGREAYTAAADSARADGQGMLWDVHVKTMIDLLQQVALGPSGAGGPAR</sequence>
<keyword evidence="1 4" id="KW-0328">Glycosyltransferase</keyword>
<dbReference type="PANTHER" id="PTHR45947">
    <property type="entry name" value="SULFOQUINOVOSYL TRANSFERASE SQD2"/>
    <property type="match status" value="1"/>
</dbReference>
<protein>
    <submittedName>
        <fullName evidence="4">Glycosyltransferase family 4 protein</fullName>
        <ecNumber evidence="4">2.4.-.-</ecNumber>
    </submittedName>
</protein>
<comment type="caution">
    <text evidence="4">The sequence shown here is derived from an EMBL/GenBank/DDBJ whole genome shotgun (WGS) entry which is preliminary data.</text>
</comment>
<dbReference type="Gene3D" id="3.40.50.2000">
    <property type="entry name" value="Glycogen Phosphorylase B"/>
    <property type="match status" value="2"/>
</dbReference>
<accession>A0ABW8ANB2</accession>
<dbReference type="InterPro" id="IPR050194">
    <property type="entry name" value="Glycosyltransferase_grp1"/>
</dbReference>
<evidence type="ECO:0000259" key="3">
    <source>
        <dbReference type="Pfam" id="PF13439"/>
    </source>
</evidence>
<dbReference type="EMBL" id="JBITLV010000003">
    <property type="protein sequence ID" value="MFI7587861.1"/>
    <property type="molecule type" value="Genomic_DNA"/>
</dbReference>
<dbReference type="EC" id="2.4.-.-" evidence="4"/>
<proteinExistence type="predicted"/>
<gene>
    <name evidence="4" type="ORF">ACIB24_12375</name>
</gene>